<reference evidence="3" key="1">
    <citation type="submission" date="2023-07" db="EMBL/GenBank/DDBJ databases">
        <authorList>
            <person name="Colorado M.A."/>
            <person name="Villamil L.M."/>
            <person name="Melo J.F."/>
            <person name="Rodriguez J.A."/>
            <person name="Ruiz R.Y."/>
        </authorList>
    </citation>
    <scope>NUCLEOTIDE SEQUENCE [LARGE SCALE GENOMIC DNA]</scope>
    <source>
        <strain evidence="3">C33</strain>
    </source>
</reference>
<dbReference type="PANTHER" id="PTHR34047">
    <property type="entry name" value="NUCLEAR INTRON MATURASE 1, MITOCHONDRIAL-RELATED"/>
    <property type="match status" value="1"/>
</dbReference>
<dbReference type="GO" id="GO:0003964">
    <property type="term" value="F:RNA-directed DNA polymerase activity"/>
    <property type="evidence" value="ECO:0007669"/>
    <property type="project" value="UniProtKB-KW"/>
</dbReference>
<dbReference type="Gene3D" id="3.30.70.270">
    <property type="match status" value="1"/>
</dbReference>
<dbReference type="InterPro" id="IPR043502">
    <property type="entry name" value="DNA/RNA_pol_sf"/>
</dbReference>
<dbReference type="CDD" id="cd01651">
    <property type="entry name" value="RT_G2_intron"/>
    <property type="match status" value="1"/>
</dbReference>
<dbReference type="PANTHER" id="PTHR34047:SF8">
    <property type="entry name" value="PROTEIN YKFC"/>
    <property type="match status" value="1"/>
</dbReference>
<name>A0ABU4WBX8_9FUSO</name>
<keyword evidence="2" id="KW-0695">RNA-directed DNA polymerase</keyword>
<dbReference type="InterPro" id="IPR000477">
    <property type="entry name" value="RT_dom"/>
</dbReference>
<dbReference type="EMBL" id="JAVIKH010000018">
    <property type="protein sequence ID" value="MDX8337021.1"/>
    <property type="molecule type" value="Genomic_DNA"/>
</dbReference>
<gene>
    <name evidence="2" type="ORF">RFV38_11015</name>
</gene>
<dbReference type="Pfam" id="PF00078">
    <property type="entry name" value="RVT_1"/>
    <property type="match status" value="1"/>
</dbReference>
<protein>
    <submittedName>
        <fullName evidence="2">Reverse transcriptase domain-containing protein</fullName>
    </submittedName>
</protein>
<organism evidence="2 3">
    <name type="scientific">Candidatus Cetobacterium colombiensis</name>
    <dbReference type="NCBI Taxonomy" id="3073100"/>
    <lineage>
        <taxon>Bacteria</taxon>
        <taxon>Fusobacteriati</taxon>
        <taxon>Fusobacteriota</taxon>
        <taxon>Fusobacteriia</taxon>
        <taxon>Fusobacteriales</taxon>
        <taxon>Fusobacteriaceae</taxon>
        <taxon>Cetobacterium</taxon>
    </lineage>
</organism>
<dbReference type="RefSeq" id="WP_320314375.1">
    <property type="nucleotide sequence ID" value="NZ_JAVIKH010000018.1"/>
</dbReference>
<evidence type="ECO:0000313" key="3">
    <source>
        <dbReference type="Proteomes" id="UP001279681"/>
    </source>
</evidence>
<dbReference type="InterPro" id="IPR051083">
    <property type="entry name" value="GrpII_Intron_Splice-Mob/Def"/>
</dbReference>
<dbReference type="Proteomes" id="UP001279681">
    <property type="component" value="Unassembled WGS sequence"/>
</dbReference>
<sequence length="295" mass="34929">MDLFSINNRSFGEYRSLTLKEISKLNNLYEAYLKVKKKNKGPGINNLTLRDISEEEIYFLSNLSKILENNNHIPKTVKLTRIKKKNGKNREIGILCLEDRIIQNAILNILSPIYEKEFSEDSFAYRKNISYLNAVEKVIVYLKDGYRYILDLDIENFFDNIDHEILKKILVEKIKDRELIVLLNRYLNQGIYDNGKIFKKKKGVIQGAPLSPFYSNIYLHKFDILLNRNNIVFVRYADDFLVLSKNDLNLRETIIYIEKILRKYKLNLNYEKCKVIDFLKTGKLEFLGQKIYKSR</sequence>
<dbReference type="SUPFAM" id="SSF56672">
    <property type="entry name" value="DNA/RNA polymerases"/>
    <property type="match status" value="1"/>
</dbReference>
<accession>A0ABU4WBX8</accession>
<proteinExistence type="predicted"/>
<evidence type="ECO:0000259" key="1">
    <source>
        <dbReference type="PROSITE" id="PS50878"/>
    </source>
</evidence>
<feature type="domain" description="Reverse transcriptase" evidence="1">
    <location>
        <begin position="63"/>
        <end position="291"/>
    </location>
</feature>
<dbReference type="PROSITE" id="PS50878">
    <property type="entry name" value="RT_POL"/>
    <property type="match status" value="1"/>
</dbReference>
<evidence type="ECO:0000313" key="2">
    <source>
        <dbReference type="EMBL" id="MDX8337021.1"/>
    </source>
</evidence>
<keyword evidence="2" id="KW-0808">Transferase</keyword>
<keyword evidence="3" id="KW-1185">Reference proteome</keyword>
<comment type="caution">
    <text evidence="2">The sequence shown here is derived from an EMBL/GenBank/DDBJ whole genome shotgun (WGS) entry which is preliminary data.</text>
</comment>
<dbReference type="InterPro" id="IPR043128">
    <property type="entry name" value="Rev_trsase/Diguanyl_cyclase"/>
</dbReference>
<keyword evidence="2" id="KW-0548">Nucleotidyltransferase</keyword>